<protein>
    <recommendedName>
        <fullName evidence="3">Flavin reductase like domain-containing protein</fullName>
    </recommendedName>
</protein>
<feature type="domain" description="Flavin reductase like" evidence="3">
    <location>
        <begin position="18"/>
        <end position="161"/>
    </location>
</feature>
<comment type="similarity">
    <text evidence="1">Belongs to the non-flavoprotein flavin reductase family.</text>
</comment>
<dbReference type="STRING" id="1352936.M878_01165"/>
<accession>V6KWX1</accession>
<dbReference type="EMBL" id="AWQX01000007">
    <property type="protein sequence ID" value="EST36523.1"/>
    <property type="molecule type" value="Genomic_DNA"/>
</dbReference>
<keyword evidence="5" id="KW-1185">Reference proteome</keyword>
<reference evidence="4 5" key="1">
    <citation type="journal article" date="2014" name="Genome Announc.">
        <title>Draft Genome Sequence of Streptomyces roseochromogenes subsp. oscitans DS 12.976, Producer of the Aminocoumarin Antibiotic Clorobiocin.</title>
        <authorList>
            <person name="Ruckert C."/>
            <person name="Kalinowski J."/>
            <person name="Heide L."/>
            <person name="Apel A.K."/>
        </authorList>
    </citation>
    <scope>NUCLEOTIDE SEQUENCE [LARGE SCALE GENOMIC DNA]</scope>
    <source>
        <strain evidence="4 5">DS 12.976</strain>
    </source>
</reference>
<dbReference type="PATRIC" id="fig|1352936.5.peg.273"/>
<dbReference type="RefSeq" id="WP_023544269.1">
    <property type="nucleotide sequence ID" value="NZ_CM002285.1"/>
</dbReference>
<evidence type="ECO:0000259" key="3">
    <source>
        <dbReference type="SMART" id="SM00903"/>
    </source>
</evidence>
<dbReference type="InterPro" id="IPR002563">
    <property type="entry name" value="Flavin_Rdtase-like_dom"/>
</dbReference>
<dbReference type="OrthoDB" id="3677205at2"/>
<gene>
    <name evidence="4" type="ORF">M878_01165</name>
</gene>
<dbReference type="GO" id="GO:0010181">
    <property type="term" value="F:FMN binding"/>
    <property type="evidence" value="ECO:0007669"/>
    <property type="project" value="InterPro"/>
</dbReference>
<comment type="caution">
    <text evidence="4">The sequence shown here is derived from an EMBL/GenBank/DDBJ whole genome shotgun (WGS) entry which is preliminary data.</text>
</comment>
<sequence>MERLNGPRIDPAVFRDVLGRFASGITVVAALDGEEPVGFACQSFASLSLDPPLVMLSVGRTSTSWPRIERAGRFCVNILAEEQQEICAALGARGGRKFAAVPWHTSPHGTVLIDGALATVDCRLADVHEAGDHYIVTGEVADLAARENGRPLLYFRSRYATGSFAT</sequence>
<organism evidence="4 5">
    <name type="scientific">Streptomyces roseochromogenus subsp. oscitans DS 12.976</name>
    <dbReference type="NCBI Taxonomy" id="1352936"/>
    <lineage>
        <taxon>Bacteria</taxon>
        <taxon>Bacillati</taxon>
        <taxon>Actinomycetota</taxon>
        <taxon>Actinomycetes</taxon>
        <taxon>Kitasatosporales</taxon>
        <taxon>Streptomycetaceae</taxon>
        <taxon>Streptomyces</taxon>
    </lineage>
</organism>
<dbReference type="SUPFAM" id="SSF50475">
    <property type="entry name" value="FMN-binding split barrel"/>
    <property type="match status" value="1"/>
</dbReference>
<evidence type="ECO:0000256" key="1">
    <source>
        <dbReference type="ARBA" id="ARBA00008898"/>
    </source>
</evidence>
<dbReference type="PANTHER" id="PTHR30466:SF11">
    <property type="entry name" value="FLAVIN-DEPENDENT MONOOXYGENASE, REDUCTASE SUBUNIT HSAB"/>
    <property type="match status" value="1"/>
</dbReference>
<dbReference type="Pfam" id="PF01613">
    <property type="entry name" value="Flavin_Reduct"/>
    <property type="match status" value="1"/>
</dbReference>
<evidence type="ECO:0000256" key="2">
    <source>
        <dbReference type="ARBA" id="ARBA00023002"/>
    </source>
</evidence>
<dbReference type="GO" id="GO:0042602">
    <property type="term" value="F:riboflavin reductase (NADPH) activity"/>
    <property type="evidence" value="ECO:0007669"/>
    <property type="project" value="TreeGrafter"/>
</dbReference>
<dbReference type="SMART" id="SM00903">
    <property type="entry name" value="Flavin_Reduct"/>
    <property type="match status" value="1"/>
</dbReference>
<name>V6KWX1_STRRC</name>
<dbReference type="InterPro" id="IPR050268">
    <property type="entry name" value="NADH-dep_flavin_reductase"/>
</dbReference>
<dbReference type="AlphaFoldDB" id="V6KWX1"/>
<evidence type="ECO:0000313" key="5">
    <source>
        <dbReference type="Proteomes" id="UP000017984"/>
    </source>
</evidence>
<keyword evidence="2" id="KW-0560">Oxidoreductase</keyword>
<dbReference type="HOGENOM" id="CLU_059021_1_0_11"/>
<dbReference type="Gene3D" id="2.30.110.10">
    <property type="entry name" value="Electron Transport, Fmn-binding Protein, Chain A"/>
    <property type="match status" value="1"/>
</dbReference>
<dbReference type="InterPro" id="IPR012349">
    <property type="entry name" value="Split_barrel_FMN-bd"/>
</dbReference>
<proteinExistence type="inferred from homology"/>
<dbReference type="PANTHER" id="PTHR30466">
    <property type="entry name" value="FLAVIN REDUCTASE"/>
    <property type="match status" value="1"/>
</dbReference>
<evidence type="ECO:0000313" key="4">
    <source>
        <dbReference type="EMBL" id="EST36523.1"/>
    </source>
</evidence>
<dbReference type="Proteomes" id="UP000017984">
    <property type="component" value="Chromosome"/>
</dbReference>